<dbReference type="Proteomes" id="UP001062846">
    <property type="component" value="Chromosome 11"/>
</dbReference>
<comment type="caution">
    <text evidence="1">The sequence shown here is derived from an EMBL/GenBank/DDBJ whole genome shotgun (WGS) entry which is preliminary data.</text>
</comment>
<proteinExistence type="predicted"/>
<keyword evidence="2" id="KW-1185">Reference proteome</keyword>
<protein>
    <submittedName>
        <fullName evidence="1">Uncharacterized protein</fullName>
    </submittedName>
</protein>
<accession>A0ACC0LPZ4</accession>
<evidence type="ECO:0000313" key="2">
    <source>
        <dbReference type="Proteomes" id="UP001062846"/>
    </source>
</evidence>
<evidence type="ECO:0000313" key="1">
    <source>
        <dbReference type="EMBL" id="KAI8530243.1"/>
    </source>
</evidence>
<organism evidence="1 2">
    <name type="scientific">Rhododendron molle</name>
    <name type="common">Chinese azalea</name>
    <name type="synonym">Azalea mollis</name>
    <dbReference type="NCBI Taxonomy" id="49168"/>
    <lineage>
        <taxon>Eukaryota</taxon>
        <taxon>Viridiplantae</taxon>
        <taxon>Streptophyta</taxon>
        <taxon>Embryophyta</taxon>
        <taxon>Tracheophyta</taxon>
        <taxon>Spermatophyta</taxon>
        <taxon>Magnoliopsida</taxon>
        <taxon>eudicotyledons</taxon>
        <taxon>Gunneridae</taxon>
        <taxon>Pentapetalae</taxon>
        <taxon>asterids</taxon>
        <taxon>Ericales</taxon>
        <taxon>Ericaceae</taxon>
        <taxon>Ericoideae</taxon>
        <taxon>Rhodoreae</taxon>
        <taxon>Rhododendron</taxon>
    </lineage>
</organism>
<dbReference type="EMBL" id="CM046398">
    <property type="protein sequence ID" value="KAI8530243.1"/>
    <property type="molecule type" value="Genomic_DNA"/>
</dbReference>
<reference evidence="1" key="1">
    <citation type="submission" date="2022-02" db="EMBL/GenBank/DDBJ databases">
        <title>Plant Genome Project.</title>
        <authorList>
            <person name="Zhang R.-G."/>
        </authorList>
    </citation>
    <scope>NUCLEOTIDE SEQUENCE</scope>
    <source>
        <strain evidence="1">AT1</strain>
    </source>
</reference>
<sequence length="131" mass="13973">MDGWMPGRGYRDPIIGLTGANAHIEHSRPNLQGRAGNKGGRGRGSGRGVPLEDEVSQHWDNQGGDPQAGAGRGAGVPHAQNQFARDLLAALTAANLLNQAPRENVEDRVMVATREFSRRNPPVFEGTSSDP</sequence>
<name>A0ACC0LPZ4_RHOML</name>
<gene>
    <name evidence="1" type="ORF">RHMOL_Rhmol11G0041100</name>
</gene>